<accession>A0AAW1Y9X9</accession>
<comment type="caution">
    <text evidence="2">The sequence shown here is derived from an EMBL/GenBank/DDBJ whole genome shotgun (WGS) entry which is preliminary data.</text>
</comment>
<proteinExistence type="predicted"/>
<feature type="region of interest" description="Disordered" evidence="1">
    <location>
        <begin position="22"/>
        <end position="50"/>
    </location>
</feature>
<dbReference type="EMBL" id="JBEDUW010000002">
    <property type="protein sequence ID" value="KAK9945532.1"/>
    <property type="molecule type" value="Genomic_DNA"/>
</dbReference>
<dbReference type="Proteomes" id="UP001457282">
    <property type="component" value="Unassembled WGS sequence"/>
</dbReference>
<protein>
    <submittedName>
        <fullName evidence="2">Uncharacterized protein</fullName>
    </submittedName>
</protein>
<sequence>MPFKSIMNSNLPAGGGMFSTSSGSLFGGPRSVNSSTSSSLQLSSNNSSSAGFNYLQDSKNGCGGSPNVTGSAQMSATALLQKAAQMGATASNTTINSPMMQKSFVTSMAGPENHHYSPLAQSTSLDSRTITTTTSSKSNNSTTPAARSPPDGGDAWVHQPAIR</sequence>
<reference evidence="2 3" key="1">
    <citation type="journal article" date="2023" name="G3 (Bethesda)">
        <title>A chromosome-length genome assembly and annotation of blackberry (Rubus argutus, cv. 'Hillquist').</title>
        <authorList>
            <person name="Bruna T."/>
            <person name="Aryal R."/>
            <person name="Dudchenko O."/>
            <person name="Sargent D.J."/>
            <person name="Mead D."/>
            <person name="Buti M."/>
            <person name="Cavallini A."/>
            <person name="Hytonen T."/>
            <person name="Andres J."/>
            <person name="Pham M."/>
            <person name="Weisz D."/>
            <person name="Mascagni F."/>
            <person name="Usai G."/>
            <person name="Natali L."/>
            <person name="Bassil N."/>
            <person name="Fernandez G.E."/>
            <person name="Lomsadze A."/>
            <person name="Armour M."/>
            <person name="Olukolu B."/>
            <person name="Poorten T."/>
            <person name="Britton C."/>
            <person name="Davik J."/>
            <person name="Ashrafi H."/>
            <person name="Aiden E.L."/>
            <person name="Borodovsky M."/>
            <person name="Worthington M."/>
        </authorList>
    </citation>
    <scope>NUCLEOTIDE SEQUENCE [LARGE SCALE GENOMIC DNA]</scope>
    <source>
        <strain evidence="2">PI 553951</strain>
    </source>
</reference>
<gene>
    <name evidence="2" type="ORF">M0R45_011043</name>
</gene>
<feature type="compositionally biased region" description="Low complexity" evidence="1">
    <location>
        <begin position="122"/>
        <end position="143"/>
    </location>
</feature>
<evidence type="ECO:0000313" key="3">
    <source>
        <dbReference type="Proteomes" id="UP001457282"/>
    </source>
</evidence>
<name>A0AAW1Y9X9_RUBAR</name>
<keyword evidence="3" id="KW-1185">Reference proteome</keyword>
<feature type="region of interest" description="Disordered" evidence="1">
    <location>
        <begin position="108"/>
        <end position="163"/>
    </location>
</feature>
<dbReference type="AlphaFoldDB" id="A0AAW1Y9X9"/>
<feature type="compositionally biased region" description="Low complexity" evidence="1">
    <location>
        <begin position="31"/>
        <end position="49"/>
    </location>
</feature>
<organism evidence="2 3">
    <name type="scientific">Rubus argutus</name>
    <name type="common">Southern blackberry</name>
    <dbReference type="NCBI Taxonomy" id="59490"/>
    <lineage>
        <taxon>Eukaryota</taxon>
        <taxon>Viridiplantae</taxon>
        <taxon>Streptophyta</taxon>
        <taxon>Embryophyta</taxon>
        <taxon>Tracheophyta</taxon>
        <taxon>Spermatophyta</taxon>
        <taxon>Magnoliopsida</taxon>
        <taxon>eudicotyledons</taxon>
        <taxon>Gunneridae</taxon>
        <taxon>Pentapetalae</taxon>
        <taxon>rosids</taxon>
        <taxon>fabids</taxon>
        <taxon>Rosales</taxon>
        <taxon>Rosaceae</taxon>
        <taxon>Rosoideae</taxon>
        <taxon>Rosoideae incertae sedis</taxon>
        <taxon>Rubus</taxon>
    </lineage>
</organism>
<evidence type="ECO:0000313" key="2">
    <source>
        <dbReference type="EMBL" id="KAK9945532.1"/>
    </source>
</evidence>
<evidence type="ECO:0000256" key="1">
    <source>
        <dbReference type="SAM" id="MobiDB-lite"/>
    </source>
</evidence>